<evidence type="ECO:0008006" key="3">
    <source>
        <dbReference type="Google" id="ProtNLM"/>
    </source>
</evidence>
<dbReference type="InterPro" id="IPR011990">
    <property type="entry name" value="TPR-like_helical_dom_sf"/>
</dbReference>
<dbReference type="Gene3D" id="1.25.40.10">
    <property type="entry name" value="Tetratricopeptide repeat domain"/>
    <property type="match status" value="1"/>
</dbReference>
<reference evidence="2" key="1">
    <citation type="submission" date="2020-01" db="EMBL/GenBank/DDBJ databases">
        <authorList>
            <consortium name="DOE Joint Genome Institute"/>
            <person name="Haridas S."/>
            <person name="Albert R."/>
            <person name="Binder M."/>
            <person name="Bloem J."/>
            <person name="Labutti K."/>
            <person name="Salamov A."/>
            <person name="Andreopoulos B."/>
            <person name="Baker S.E."/>
            <person name="Barry K."/>
            <person name="Bills G."/>
            <person name="Bluhm B.H."/>
            <person name="Cannon C."/>
            <person name="Castanera R."/>
            <person name="Culley D.E."/>
            <person name="Daum C."/>
            <person name="Ezra D."/>
            <person name="Gonzalez J.B."/>
            <person name="Henrissat B."/>
            <person name="Kuo A."/>
            <person name="Liang C."/>
            <person name="Lipzen A."/>
            <person name="Lutzoni F."/>
            <person name="Magnuson J."/>
            <person name="Mondo S."/>
            <person name="Nolan M."/>
            <person name="Ohm R."/>
            <person name="Pangilinan J."/>
            <person name="Park H.-J."/>
            <person name="Ramirez L."/>
            <person name="Alfaro M."/>
            <person name="Sun H."/>
            <person name="Tritt A."/>
            <person name="Yoshinaga Y."/>
            <person name="Zwiers L.-H."/>
            <person name="Turgeon B.G."/>
            <person name="Goodwin S.B."/>
            <person name="Spatafora J.W."/>
            <person name="Crous P.W."/>
            <person name="Grigoriev I.V."/>
        </authorList>
    </citation>
    <scope>NUCLEOTIDE SEQUENCE</scope>
    <source>
        <strain evidence="2">CBS 342.82</strain>
    </source>
</reference>
<name>A0A6J3M6W7_9PEZI</name>
<sequence length="117" mass="12794">MSIASLNTINNLGALYSNKGKMAEAGEMLLRALRGKEKARGLEHTPTLNTINNLGNLYKAQGKMAEAEKMYLRALRGYEKLSWVPPGRTESVNSPYHRCANDQTALTTSKQAGASHT</sequence>
<dbReference type="GeneID" id="54362577"/>
<dbReference type="PANTHER" id="PTHR46082">
    <property type="entry name" value="ATP/GTP-BINDING PROTEIN-RELATED"/>
    <property type="match status" value="1"/>
</dbReference>
<dbReference type="InterPro" id="IPR053137">
    <property type="entry name" value="NLR-like"/>
</dbReference>
<reference evidence="2" key="3">
    <citation type="submission" date="2025-08" db="UniProtKB">
        <authorList>
            <consortium name="RefSeq"/>
        </authorList>
    </citation>
    <scope>IDENTIFICATION</scope>
    <source>
        <strain evidence="2">CBS 342.82</strain>
    </source>
</reference>
<dbReference type="SUPFAM" id="SSF48452">
    <property type="entry name" value="TPR-like"/>
    <property type="match status" value="1"/>
</dbReference>
<dbReference type="Proteomes" id="UP000504637">
    <property type="component" value="Unplaced"/>
</dbReference>
<dbReference type="PANTHER" id="PTHR46082:SF6">
    <property type="entry name" value="AAA+ ATPASE DOMAIN-CONTAINING PROTEIN-RELATED"/>
    <property type="match status" value="1"/>
</dbReference>
<accession>A0A6J3M6W7</accession>
<gene>
    <name evidence="2" type="ORF">K489DRAFT_379963</name>
</gene>
<organism evidence="2">
    <name type="scientific">Dissoconium aciculare CBS 342.82</name>
    <dbReference type="NCBI Taxonomy" id="1314786"/>
    <lineage>
        <taxon>Eukaryota</taxon>
        <taxon>Fungi</taxon>
        <taxon>Dikarya</taxon>
        <taxon>Ascomycota</taxon>
        <taxon>Pezizomycotina</taxon>
        <taxon>Dothideomycetes</taxon>
        <taxon>Dothideomycetidae</taxon>
        <taxon>Mycosphaerellales</taxon>
        <taxon>Dissoconiaceae</taxon>
        <taxon>Dissoconium</taxon>
    </lineage>
</organism>
<dbReference type="RefSeq" id="XP_033459638.1">
    <property type="nucleotide sequence ID" value="XM_033604777.1"/>
</dbReference>
<dbReference type="AlphaFoldDB" id="A0A6J3M6W7"/>
<evidence type="ECO:0000313" key="2">
    <source>
        <dbReference type="RefSeq" id="XP_033459638.1"/>
    </source>
</evidence>
<evidence type="ECO:0000313" key="1">
    <source>
        <dbReference type="Proteomes" id="UP000504637"/>
    </source>
</evidence>
<proteinExistence type="predicted"/>
<dbReference type="Pfam" id="PF13424">
    <property type="entry name" value="TPR_12"/>
    <property type="match status" value="1"/>
</dbReference>
<reference evidence="2" key="2">
    <citation type="submission" date="2020-04" db="EMBL/GenBank/DDBJ databases">
        <authorList>
            <consortium name="NCBI Genome Project"/>
        </authorList>
    </citation>
    <scope>NUCLEOTIDE SEQUENCE</scope>
    <source>
        <strain evidence="2">CBS 342.82</strain>
    </source>
</reference>
<keyword evidence="1" id="KW-1185">Reference proteome</keyword>
<dbReference type="OrthoDB" id="626167at2759"/>
<protein>
    <recommendedName>
        <fullName evidence="3">TPR-like protein</fullName>
    </recommendedName>
</protein>